<dbReference type="EMBL" id="MLAK01001004">
    <property type="protein sequence ID" value="OHS99475.1"/>
    <property type="molecule type" value="Genomic_DNA"/>
</dbReference>
<dbReference type="RefSeq" id="XP_068352612.1">
    <property type="nucleotide sequence ID" value="XM_068494278.1"/>
</dbReference>
<name>A0A1J4JPN6_9EUKA</name>
<dbReference type="AlphaFoldDB" id="A0A1J4JPN6"/>
<sequence>MWETLIKILLEEGINSLDISNLCIYIIIGDKPSKIKNKINYVNYALFSNAQLIQKIMENLFNVNPDNIMIFASGEEQDYENLLKKTHEKIFTQINKEEVLFQIPSDISNYMYFNNLKILISNLRDASIQHENMNAFLFILDNGSEGYMNEIHYTKIYQAMLRGTPKSLRIFNDCCHGGSIISSIQHYFQFYQKLINIKELFIEKDNHINVGFLSYYLLIARSINNDLFFDKIQWLTNYFSNIDIKQLSFIQNMLDIMIDKIQFQNLKLENSNISIIKYINDRLGKKLNKNTHVSLNKGHLQTSGELIISVAALYCIDQFPESLQISQIQSIINPKNTNIFLQLCGKNPIVGVQFLQNLSEINFSYIYPPVPDLRMFASSSIYSSFSSVRISPQMKIYVGSPRISEEICEILFRNTGKYIDFQRIKNNMIVAKGVFKEYPVQSPVKTDVIKKIVAMKGIKDLAYSELQDFIIKLAHTKNYHIQEAQKFTDYNTKDELNNPKQELNITNEEWNNQTSITRIAENEIRTISAISMISALSTMLPIDAALEIITTTLSKEQAVIVIITRILCEESYEAGLFSMNILFELLKTADEVLDQNGINPSAASRMFIINESNVFRLLIFSFITFIINSNCKNIFETLINKFIDEKIRKYADFIIQAFDEIDVKKILNNKYNHVHQLHIQELLTATILLKQKIQVTAEIMNNYIQQFAESQKVSCQKEKQVKINEVEIEEKIRKKIHKNAGSYKFVEEAILLAILNSSSLNGSIPSEKEVDEISNNILNLRNEIVQEINKIIVEKNDSSLYEVIALNITKCYSNNKMNRSIAKIVAYKLREMALDLIFFPRNPKDINFINSLFPSDKNKMINLLIHSLTEISKLIITPFKIYDEEFEVVDGNEEVYDSQNEINQKIQERNSTNNNNYQEYLKDEDIESQKEYLENDEFNDNLKEEFITKISHQKEGKIEEEQYKIIINNLKHSHSYIGISAAIEIISSYYLNNNPITFPILHTINNITQEIPEEINITITMNDILQLVGFGSFGMEKTGKRKRCRKSRKESQDFDYSQENKTQIKFPVIVDEDYSDEGIFQEEIKDTQNPQQSEKVTERHISDEEIKKLQTEILGESKESYEDEIWIIFKKQFTERIKNITDDKINLEFPINLGIGESLEYKRSLEKVFHIIPLTDINYFWTFKRNIAEFASLHDEELIIQFMIQSFDDADRVVTPRHYKGKKRYNDTFLIPY</sequence>
<evidence type="ECO:0000313" key="2">
    <source>
        <dbReference type="Proteomes" id="UP000179807"/>
    </source>
</evidence>
<dbReference type="Proteomes" id="UP000179807">
    <property type="component" value="Unassembled WGS sequence"/>
</dbReference>
<keyword evidence="2" id="KW-1185">Reference proteome</keyword>
<accession>A0A1J4JPN6</accession>
<evidence type="ECO:0000313" key="1">
    <source>
        <dbReference type="EMBL" id="OHS99475.1"/>
    </source>
</evidence>
<gene>
    <name evidence="1" type="ORF">TRFO_08426</name>
</gene>
<organism evidence="1 2">
    <name type="scientific">Tritrichomonas foetus</name>
    <dbReference type="NCBI Taxonomy" id="1144522"/>
    <lineage>
        <taxon>Eukaryota</taxon>
        <taxon>Metamonada</taxon>
        <taxon>Parabasalia</taxon>
        <taxon>Tritrichomonadida</taxon>
        <taxon>Tritrichomonadidae</taxon>
        <taxon>Tritrichomonas</taxon>
    </lineage>
</organism>
<dbReference type="GeneID" id="94828982"/>
<dbReference type="VEuPathDB" id="TrichDB:TRFO_08426"/>
<reference evidence="1" key="1">
    <citation type="submission" date="2016-10" db="EMBL/GenBank/DDBJ databases">
        <authorList>
            <person name="Benchimol M."/>
            <person name="Almeida L.G."/>
            <person name="Vasconcelos A.T."/>
            <person name="Perreira-Neves A."/>
            <person name="Rosa I.A."/>
            <person name="Tasca T."/>
            <person name="Bogo M.R."/>
            <person name="de Souza W."/>
        </authorList>
    </citation>
    <scope>NUCLEOTIDE SEQUENCE [LARGE SCALE GENOMIC DNA]</scope>
    <source>
        <strain evidence="1">K</strain>
    </source>
</reference>
<proteinExistence type="predicted"/>
<comment type="caution">
    <text evidence="1">The sequence shown here is derived from an EMBL/GenBank/DDBJ whole genome shotgun (WGS) entry which is preliminary data.</text>
</comment>
<protein>
    <submittedName>
        <fullName evidence="1">Uncharacterized protein</fullName>
    </submittedName>
</protein>